<feature type="non-terminal residue" evidence="2">
    <location>
        <position position="197"/>
    </location>
</feature>
<organism evidence="2 3">
    <name type="scientific">Allacma fusca</name>
    <dbReference type="NCBI Taxonomy" id="39272"/>
    <lineage>
        <taxon>Eukaryota</taxon>
        <taxon>Metazoa</taxon>
        <taxon>Ecdysozoa</taxon>
        <taxon>Arthropoda</taxon>
        <taxon>Hexapoda</taxon>
        <taxon>Collembola</taxon>
        <taxon>Symphypleona</taxon>
        <taxon>Sminthuridae</taxon>
        <taxon>Allacma</taxon>
    </lineage>
</organism>
<accession>A0A8J2PEY6</accession>
<dbReference type="PANTHER" id="PTHR23324:SF83">
    <property type="entry name" value="SEC14-LIKE PROTEIN 2"/>
    <property type="match status" value="1"/>
</dbReference>
<protein>
    <recommendedName>
        <fullName evidence="1">CRAL-TRIO domain-containing protein</fullName>
    </recommendedName>
</protein>
<dbReference type="InterPro" id="IPR051064">
    <property type="entry name" value="SEC14/CRAL-TRIO_domain"/>
</dbReference>
<evidence type="ECO:0000313" key="3">
    <source>
        <dbReference type="Proteomes" id="UP000708208"/>
    </source>
</evidence>
<dbReference type="AlphaFoldDB" id="A0A8J2PEY6"/>
<dbReference type="EMBL" id="CAJVCH010541210">
    <property type="protein sequence ID" value="CAG7826812.1"/>
    <property type="molecule type" value="Genomic_DNA"/>
</dbReference>
<proteinExistence type="predicted"/>
<dbReference type="Pfam" id="PF00650">
    <property type="entry name" value="CRAL_TRIO"/>
    <property type="match status" value="1"/>
</dbReference>
<evidence type="ECO:0000313" key="2">
    <source>
        <dbReference type="EMBL" id="CAG7826812.1"/>
    </source>
</evidence>
<reference evidence="2" key="1">
    <citation type="submission" date="2021-06" db="EMBL/GenBank/DDBJ databases">
        <authorList>
            <person name="Hodson N. C."/>
            <person name="Mongue J. A."/>
            <person name="Jaron S. K."/>
        </authorList>
    </citation>
    <scope>NUCLEOTIDE SEQUENCE</scope>
</reference>
<dbReference type="PANTHER" id="PTHR23324">
    <property type="entry name" value="SEC14 RELATED PROTEIN"/>
    <property type="match status" value="1"/>
</dbReference>
<feature type="non-terminal residue" evidence="2">
    <location>
        <position position="1"/>
    </location>
</feature>
<dbReference type="GO" id="GO:0005737">
    <property type="term" value="C:cytoplasm"/>
    <property type="evidence" value="ECO:0007669"/>
    <property type="project" value="TreeGrafter"/>
</dbReference>
<name>A0A8J2PEY6_9HEXA</name>
<dbReference type="InterPro" id="IPR001251">
    <property type="entry name" value="CRAL-TRIO_dom"/>
</dbReference>
<comment type="caution">
    <text evidence="2">The sequence shown here is derived from an EMBL/GenBank/DDBJ whole genome shotgun (WGS) entry which is preliminary data.</text>
</comment>
<keyword evidence="3" id="KW-1185">Reference proteome</keyword>
<sequence>KFFEKLESCYEKIAYGYIVNANTLVDGLLNFGKGLMGRPEDEPDNSDLLKWMPPENIINTFPFYLSGYDYNNRPILVLLWGKWDTRRVTEKGGQELIDLIRRNDQFIERIKKSYYQRRINESEMGSVDDEVVLLIDYDGFELRQIQSQENLRMMMNFFEKLESCYEKIAYGYIVNASSLVDEILNLASSLVDEILNL</sequence>
<gene>
    <name evidence="2" type="ORF">AFUS01_LOCUS36847</name>
</gene>
<dbReference type="Proteomes" id="UP000708208">
    <property type="component" value="Unassembled WGS sequence"/>
</dbReference>
<dbReference type="PROSITE" id="PS50191">
    <property type="entry name" value="CRAL_TRIO"/>
    <property type="match status" value="1"/>
</dbReference>
<feature type="domain" description="CRAL-TRIO" evidence="1">
    <location>
        <begin position="53"/>
        <end position="197"/>
    </location>
</feature>
<evidence type="ECO:0000259" key="1">
    <source>
        <dbReference type="PROSITE" id="PS50191"/>
    </source>
</evidence>
<dbReference type="CDD" id="cd00170">
    <property type="entry name" value="SEC14"/>
    <property type="match status" value="1"/>
</dbReference>
<dbReference type="OrthoDB" id="1434354at2759"/>